<evidence type="ECO:0000256" key="5">
    <source>
        <dbReference type="PIRSR" id="PIRSR601019-1"/>
    </source>
</evidence>
<dbReference type="GO" id="GO:0005525">
    <property type="term" value="F:GTP binding"/>
    <property type="evidence" value="ECO:0007669"/>
    <property type="project" value="UniProtKB-KW"/>
</dbReference>
<protein>
    <submittedName>
        <fullName evidence="8">Uncharacterized protein</fullName>
    </submittedName>
</protein>
<evidence type="ECO:0000256" key="3">
    <source>
        <dbReference type="ARBA" id="ARBA00023134"/>
    </source>
</evidence>
<keyword evidence="6" id="KW-0460">Magnesium</keyword>
<evidence type="ECO:0000256" key="1">
    <source>
        <dbReference type="ARBA" id="ARBA00022723"/>
    </source>
</evidence>
<feature type="compositionally biased region" description="Polar residues" evidence="7">
    <location>
        <begin position="263"/>
        <end position="277"/>
    </location>
</feature>
<name>A0A9P9WGT0_9PEZI</name>
<dbReference type="PRINTS" id="PR00318">
    <property type="entry name" value="GPROTEINA"/>
</dbReference>
<dbReference type="GO" id="GO:0031683">
    <property type="term" value="F:G-protein beta/gamma-subunit complex binding"/>
    <property type="evidence" value="ECO:0007669"/>
    <property type="project" value="InterPro"/>
</dbReference>
<dbReference type="FunFam" id="3.40.50.300:FF:000720">
    <property type="entry name" value="Guanine nucleotide-binding protein G(k) subunit alpha"/>
    <property type="match status" value="1"/>
</dbReference>
<dbReference type="Gene3D" id="3.40.50.300">
    <property type="entry name" value="P-loop containing nucleotide triphosphate hydrolases"/>
    <property type="match status" value="1"/>
</dbReference>
<dbReference type="PANTHER" id="PTHR10218">
    <property type="entry name" value="GTP-BINDING PROTEIN ALPHA SUBUNIT"/>
    <property type="match status" value="1"/>
</dbReference>
<dbReference type="SMART" id="SM00275">
    <property type="entry name" value="G_alpha"/>
    <property type="match status" value="1"/>
</dbReference>
<dbReference type="GO" id="GO:0007188">
    <property type="term" value="P:adenylate cyclase-modulating G protein-coupled receptor signaling pathway"/>
    <property type="evidence" value="ECO:0007669"/>
    <property type="project" value="TreeGrafter"/>
</dbReference>
<evidence type="ECO:0000256" key="4">
    <source>
        <dbReference type="ARBA" id="ARBA00023224"/>
    </source>
</evidence>
<keyword evidence="2 5" id="KW-0547">Nucleotide-binding</keyword>
<keyword evidence="9" id="KW-1185">Reference proteome</keyword>
<reference evidence="8" key="1">
    <citation type="submission" date="2021-03" db="EMBL/GenBank/DDBJ databases">
        <title>Revisited historic fungal species revealed as producer of novel bioactive compounds through whole genome sequencing and comparative genomics.</title>
        <authorList>
            <person name="Vignolle G.A."/>
            <person name="Hochenegger N."/>
            <person name="Mach R.L."/>
            <person name="Mach-Aigner A.R."/>
            <person name="Javad Rahimi M."/>
            <person name="Salim K.A."/>
            <person name="Chan C.M."/>
            <person name="Lim L.B.L."/>
            <person name="Cai F."/>
            <person name="Druzhinina I.S."/>
            <person name="U'Ren J.M."/>
            <person name="Derntl C."/>
        </authorList>
    </citation>
    <scope>NUCLEOTIDE SEQUENCE</scope>
    <source>
        <strain evidence="8">TUCIM 5799</strain>
    </source>
</reference>
<dbReference type="EMBL" id="JAFIMR010000027">
    <property type="protein sequence ID" value="KAI1862524.1"/>
    <property type="molecule type" value="Genomic_DNA"/>
</dbReference>
<dbReference type="PROSITE" id="PS51882">
    <property type="entry name" value="G_ALPHA"/>
    <property type="match status" value="1"/>
</dbReference>
<keyword evidence="4" id="KW-0807">Transducer</keyword>
<dbReference type="GO" id="GO:0003924">
    <property type="term" value="F:GTPase activity"/>
    <property type="evidence" value="ECO:0007669"/>
    <property type="project" value="InterPro"/>
</dbReference>
<feature type="binding site" evidence="5">
    <location>
        <begin position="387"/>
        <end position="393"/>
    </location>
    <ligand>
        <name>GTP</name>
        <dbReference type="ChEBI" id="CHEBI:37565"/>
    </ligand>
</feature>
<gene>
    <name evidence="8" type="ORF">JX265_009238</name>
</gene>
<feature type="region of interest" description="Disordered" evidence="7">
    <location>
        <begin position="219"/>
        <end position="280"/>
    </location>
</feature>
<dbReference type="Pfam" id="PF00503">
    <property type="entry name" value="G-alpha"/>
    <property type="match status" value="1"/>
</dbReference>
<dbReference type="InterPro" id="IPR011025">
    <property type="entry name" value="GproteinA_insert"/>
</dbReference>
<dbReference type="GO" id="GO:0046872">
    <property type="term" value="F:metal ion binding"/>
    <property type="evidence" value="ECO:0007669"/>
    <property type="project" value="UniProtKB-KW"/>
</dbReference>
<evidence type="ECO:0000256" key="7">
    <source>
        <dbReference type="SAM" id="MobiDB-lite"/>
    </source>
</evidence>
<accession>A0A9P9WGT0</accession>
<sequence length="562" mass="64192">MDPVSIFQIVSSAVSLGDVVVKCITRLSSLKSKYHDAPIILSTMIGQLYMVQVAIEQLSEWSKPERSHDPRYQQLAVQVSHSLDSFDLLILALQQLLDYVDSAAPAPMSVKRRIAFLWSEKEMAGYSVLLDRQANALNLLLQAIQCRDWSQQNAVISQEENQEILRLARDCSSSIIGLEDSTSFITENTADISVEFDFDAVILGSKTYRAAERSHLRQAIRARRPQTDMANELDADSINSSLPTDKRDGPGSEQNIPEARFAQTPNTQMSSLKTPSQKPVAMRSFEQHLNNRQTYVAASPNNRNDSTQHFSPARILRQLRTLGQPSTIDSVSPDIADATKALWDDEGFQIAYRQIHMDQPDESIRHFAKDIQRLASPEYVPTNEDILRIWRSTRNTWETTFDVHGVEYLLYDMEGVRSQRRHSTHTFRDVSTVLFAVDTTNYARVLQEDETVNQREEQLRLFDSIVNSRLFTRTNFVVIFTKLDLLEERLRTSPAEDLFLETTTFGSMQNYLRHLEGIFMGLVRSENSHRRVRFVHTSLVGTDYQNPAHEIFRILSETALTQ</sequence>
<organism evidence="8 9">
    <name type="scientific">Neoarthrinium moseri</name>
    <dbReference type="NCBI Taxonomy" id="1658444"/>
    <lineage>
        <taxon>Eukaryota</taxon>
        <taxon>Fungi</taxon>
        <taxon>Dikarya</taxon>
        <taxon>Ascomycota</taxon>
        <taxon>Pezizomycotina</taxon>
        <taxon>Sordariomycetes</taxon>
        <taxon>Xylariomycetidae</taxon>
        <taxon>Amphisphaeriales</taxon>
        <taxon>Apiosporaceae</taxon>
        <taxon>Neoarthrinium</taxon>
    </lineage>
</organism>
<evidence type="ECO:0000256" key="6">
    <source>
        <dbReference type="PIRSR" id="PIRSR601019-2"/>
    </source>
</evidence>
<proteinExistence type="predicted"/>
<dbReference type="Proteomes" id="UP000829685">
    <property type="component" value="Unassembled WGS sequence"/>
</dbReference>
<dbReference type="PANTHER" id="PTHR10218:SF302">
    <property type="entry name" value="GUANINE NUCLEOTIDE-BINDING PROTEIN ALPHA-5 SUBUNIT"/>
    <property type="match status" value="1"/>
</dbReference>
<feature type="binding site" evidence="6">
    <location>
        <position position="393"/>
    </location>
    <ligand>
        <name>Mg(2+)</name>
        <dbReference type="ChEBI" id="CHEBI:18420"/>
    </ligand>
</feature>
<dbReference type="GO" id="GO:0001664">
    <property type="term" value="F:G protein-coupled receptor binding"/>
    <property type="evidence" value="ECO:0007669"/>
    <property type="project" value="TreeGrafter"/>
</dbReference>
<dbReference type="GO" id="GO:0005834">
    <property type="term" value="C:heterotrimeric G-protein complex"/>
    <property type="evidence" value="ECO:0007669"/>
    <property type="project" value="TreeGrafter"/>
</dbReference>
<comment type="caution">
    <text evidence="8">The sequence shown here is derived from an EMBL/GenBank/DDBJ whole genome shotgun (WGS) entry which is preliminary data.</text>
</comment>
<dbReference type="GO" id="GO:0005737">
    <property type="term" value="C:cytoplasm"/>
    <property type="evidence" value="ECO:0007669"/>
    <property type="project" value="TreeGrafter"/>
</dbReference>
<dbReference type="Gene3D" id="1.10.400.10">
    <property type="entry name" value="GI Alpha 1, domain 2-like"/>
    <property type="match status" value="1"/>
</dbReference>
<dbReference type="AlphaFoldDB" id="A0A9P9WGT0"/>
<dbReference type="InterPro" id="IPR001019">
    <property type="entry name" value="Gprotein_alpha_su"/>
</dbReference>
<dbReference type="InterPro" id="IPR027417">
    <property type="entry name" value="P-loop_NTPase"/>
</dbReference>
<evidence type="ECO:0000313" key="9">
    <source>
        <dbReference type="Proteomes" id="UP000829685"/>
    </source>
</evidence>
<dbReference type="SUPFAM" id="SSF47895">
    <property type="entry name" value="Transducin (alpha subunit), insertion domain"/>
    <property type="match status" value="1"/>
</dbReference>
<evidence type="ECO:0000313" key="8">
    <source>
        <dbReference type="EMBL" id="KAI1862524.1"/>
    </source>
</evidence>
<keyword evidence="1 6" id="KW-0479">Metal-binding</keyword>
<evidence type="ECO:0000256" key="2">
    <source>
        <dbReference type="ARBA" id="ARBA00022741"/>
    </source>
</evidence>
<dbReference type="SUPFAM" id="SSF52540">
    <property type="entry name" value="P-loop containing nucleoside triphosphate hydrolases"/>
    <property type="match status" value="1"/>
</dbReference>
<keyword evidence="3 5" id="KW-0342">GTP-binding</keyword>